<dbReference type="PANTHER" id="PTHR13720">
    <property type="entry name" value="WD-40 REPEAT PROTEIN"/>
    <property type="match status" value="1"/>
</dbReference>
<proteinExistence type="predicted"/>
<sequence length="212" mass="22821">MDGFTGSLDDSMSAASVSDVNDRLSALELRVQQQEDELTVMKAALADVLRRLAASEDSAAAASKKQHGGKGGAGLREAYSMSCISNGGTSGRKRDSTSVTRKETVSSAAKRGPSVKRSSGIERSQSSTWDSSEDTRNKLVKVASTSKLLGKLGKNAEKHKDAGVSQDGNSIKMFMRGRPITMFIPSNVESYDDVRTELPPEKLKLEWVYPSE</sequence>
<dbReference type="InterPro" id="IPR050630">
    <property type="entry name" value="WD_repeat_EMAP"/>
</dbReference>
<dbReference type="EMBL" id="HADW01017385">
    <property type="protein sequence ID" value="SBP18785.1"/>
    <property type="molecule type" value="Transcribed_RNA"/>
</dbReference>
<dbReference type="GO" id="GO:0072686">
    <property type="term" value="C:mitotic spindle"/>
    <property type="evidence" value="ECO:0007669"/>
    <property type="project" value="TreeGrafter"/>
</dbReference>
<evidence type="ECO:0000256" key="3">
    <source>
        <dbReference type="SAM" id="Coils"/>
    </source>
</evidence>
<evidence type="ECO:0000313" key="5">
    <source>
        <dbReference type="EMBL" id="SBP18785.1"/>
    </source>
</evidence>
<protein>
    <submittedName>
        <fullName evidence="5">Echinoderm microtubule associated protein like 4</fullName>
    </submittedName>
</protein>
<keyword evidence="3" id="KW-0175">Coiled coil</keyword>
<dbReference type="PANTHER" id="PTHR13720:SF11">
    <property type="entry name" value="ECHINODERM MICROTUBULE-ASSOCIATED PROTEIN-LIKE 4"/>
    <property type="match status" value="1"/>
</dbReference>
<evidence type="ECO:0000256" key="1">
    <source>
        <dbReference type="ARBA" id="ARBA00022574"/>
    </source>
</evidence>
<accession>A0A1A7XLT3</accession>
<organism evidence="5">
    <name type="scientific">Iconisemion striatum</name>
    <dbReference type="NCBI Taxonomy" id="60296"/>
    <lineage>
        <taxon>Eukaryota</taxon>
        <taxon>Metazoa</taxon>
        <taxon>Chordata</taxon>
        <taxon>Craniata</taxon>
        <taxon>Vertebrata</taxon>
        <taxon>Euteleostomi</taxon>
        <taxon>Actinopterygii</taxon>
        <taxon>Neopterygii</taxon>
        <taxon>Teleostei</taxon>
        <taxon>Neoteleostei</taxon>
        <taxon>Acanthomorphata</taxon>
        <taxon>Ovalentaria</taxon>
        <taxon>Atherinomorphae</taxon>
        <taxon>Cyprinodontiformes</taxon>
        <taxon>Nothobranchiidae</taxon>
        <taxon>Iconisemion</taxon>
    </lineage>
</organism>
<feature type="compositionally biased region" description="Polar residues" evidence="4">
    <location>
        <begin position="121"/>
        <end position="130"/>
    </location>
</feature>
<name>A0A1A7XLT3_9TELE</name>
<feature type="compositionally biased region" description="Basic and acidic residues" evidence="4">
    <location>
        <begin position="92"/>
        <end position="104"/>
    </location>
</feature>
<dbReference type="CDD" id="cd21950">
    <property type="entry name" value="TD_EMAP4"/>
    <property type="match status" value="1"/>
</dbReference>
<feature type="coiled-coil region" evidence="3">
    <location>
        <begin position="17"/>
        <end position="51"/>
    </location>
</feature>
<reference evidence="5" key="1">
    <citation type="submission" date="2016-05" db="EMBL/GenBank/DDBJ databases">
        <authorList>
            <person name="Lavstsen T."/>
            <person name="Jespersen J.S."/>
        </authorList>
    </citation>
    <scope>NUCLEOTIDE SEQUENCE</scope>
    <source>
        <tissue evidence="5">Brain</tissue>
    </source>
</reference>
<reference evidence="5" key="2">
    <citation type="submission" date="2016-06" db="EMBL/GenBank/DDBJ databases">
        <title>The genome of a short-lived fish provides insights into sex chromosome evolution and the genetic control of aging.</title>
        <authorList>
            <person name="Reichwald K."/>
            <person name="Felder M."/>
            <person name="Petzold A."/>
            <person name="Koch P."/>
            <person name="Groth M."/>
            <person name="Platzer M."/>
        </authorList>
    </citation>
    <scope>NUCLEOTIDE SEQUENCE</scope>
    <source>
        <tissue evidence="5">Brain</tissue>
    </source>
</reference>
<evidence type="ECO:0000256" key="2">
    <source>
        <dbReference type="ARBA" id="ARBA00022737"/>
    </source>
</evidence>
<dbReference type="GO" id="GO:0000226">
    <property type="term" value="P:microtubule cytoskeleton organization"/>
    <property type="evidence" value="ECO:0007669"/>
    <property type="project" value="TreeGrafter"/>
</dbReference>
<dbReference type="GO" id="GO:0008017">
    <property type="term" value="F:microtubule binding"/>
    <property type="evidence" value="ECO:0007669"/>
    <property type="project" value="TreeGrafter"/>
</dbReference>
<gene>
    <name evidence="5" type="primary">EML4</name>
</gene>
<keyword evidence="2" id="KW-0677">Repeat</keyword>
<dbReference type="AlphaFoldDB" id="A0A1A7XLT3"/>
<keyword evidence="1" id="KW-0853">WD repeat</keyword>
<evidence type="ECO:0000256" key="4">
    <source>
        <dbReference type="SAM" id="MobiDB-lite"/>
    </source>
</evidence>
<feature type="region of interest" description="Disordered" evidence="4">
    <location>
        <begin position="56"/>
        <end position="75"/>
    </location>
</feature>
<feature type="region of interest" description="Disordered" evidence="4">
    <location>
        <begin position="84"/>
        <end position="135"/>
    </location>
</feature>